<reference evidence="2" key="1">
    <citation type="journal article" date="2010" name="Science">
        <title>Signatures of adaptation to obligate biotrophy in the Hyaloperonospora arabidopsidis genome.</title>
        <authorList>
            <person name="Baxter L."/>
            <person name="Tripathy S."/>
            <person name="Ishaque N."/>
            <person name="Boot N."/>
            <person name="Cabral A."/>
            <person name="Kemen E."/>
            <person name="Thines M."/>
            <person name="Ah-Fong A."/>
            <person name="Anderson R."/>
            <person name="Badejoko W."/>
            <person name="Bittner-Eddy P."/>
            <person name="Boore J.L."/>
            <person name="Chibucos M.C."/>
            <person name="Coates M."/>
            <person name="Dehal P."/>
            <person name="Delehaunty K."/>
            <person name="Dong S."/>
            <person name="Downton P."/>
            <person name="Dumas B."/>
            <person name="Fabro G."/>
            <person name="Fronick C."/>
            <person name="Fuerstenberg S.I."/>
            <person name="Fulton L."/>
            <person name="Gaulin E."/>
            <person name="Govers F."/>
            <person name="Hughes L."/>
            <person name="Humphray S."/>
            <person name="Jiang R.H."/>
            <person name="Judelson H."/>
            <person name="Kamoun S."/>
            <person name="Kyung K."/>
            <person name="Meijer H."/>
            <person name="Minx P."/>
            <person name="Morris P."/>
            <person name="Nelson J."/>
            <person name="Phuntumart V."/>
            <person name="Qutob D."/>
            <person name="Rehmany A."/>
            <person name="Rougon-Cardoso A."/>
            <person name="Ryden P."/>
            <person name="Torto-Alalibo T."/>
            <person name="Studholme D."/>
            <person name="Wang Y."/>
            <person name="Win J."/>
            <person name="Wood J."/>
            <person name="Clifton S.W."/>
            <person name="Rogers J."/>
            <person name="Van den Ackerveken G."/>
            <person name="Jones J.D."/>
            <person name="McDowell J.M."/>
            <person name="Beynon J."/>
            <person name="Tyler B.M."/>
        </authorList>
    </citation>
    <scope>NUCLEOTIDE SEQUENCE [LARGE SCALE GENOMIC DNA]</scope>
    <source>
        <strain evidence="2">Emoy2</strain>
    </source>
</reference>
<name>M4BEP2_HYAAE</name>
<dbReference type="EnsemblProtists" id="HpaT804760">
    <property type="protein sequence ID" value="HpaP804760"/>
    <property type="gene ID" value="HpaG804760"/>
</dbReference>
<dbReference type="EMBL" id="JH598180">
    <property type="status" value="NOT_ANNOTATED_CDS"/>
    <property type="molecule type" value="Genomic_DNA"/>
</dbReference>
<keyword evidence="2" id="KW-1185">Reference proteome</keyword>
<dbReference type="VEuPathDB" id="FungiDB:HpaG804760"/>
<dbReference type="Proteomes" id="UP000011713">
    <property type="component" value="Unassembled WGS sequence"/>
</dbReference>
<dbReference type="HOGENOM" id="CLU_3145692_0_0_1"/>
<proteinExistence type="predicted"/>
<protein>
    <submittedName>
        <fullName evidence="1">Uncharacterized protein</fullName>
    </submittedName>
</protein>
<reference evidence="1" key="2">
    <citation type="submission" date="2015-06" db="UniProtKB">
        <authorList>
            <consortium name="EnsemblProtists"/>
        </authorList>
    </citation>
    <scope>IDENTIFICATION</scope>
    <source>
        <strain evidence="1">Emoy2</strain>
    </source>
</reference>
<dbReference type="InParanoid" id="M4BEP2"/>
<evidence type="ECO:0000313" key="2">
    <source>
        <dbReference type="Proteomes" id="UP000011713"/>
    </source>
</evidence>
<organism evidence="1 2">
    <name type="scientific">Hyaloperonospora arabidopsidis (strain Emoy2)</name>
    <name type="common">Downy mildew agent</name>
    <name type="synonym">Peronospora arabidopsidis</name>
    <dbReference type="NCBI Taxonomy" id="559515"/>
    <lineage>
        <taxon>Eukaryota</taxon>
        <taxon>Sar</taxon>
        <taxon>Stramenopiles</taxon>
        <taxon>Oomycota</taxon>
        <taxon>Peronosporomycetes</taxon>
        <taxon>Peronosporales</taxon>
        <taxon>Peronosporaceae</taxon>
        <taxon>Hyaloperonospora</taxon>
    </lineage>
</organism>
<accession>M4BEP2</accession>
<sequence>MGPRRGHELGTSRICKMNGGEVVTNVPVKRRQLPGFDRGPSSVNLVPHR</sequence>
<evidence type="ECO:0000313" key="1">
    <source>
        <dbReference type="EnsemblProtists" id="HpaP804760"/>
    </source>
</evidence>
<dbReference type="AlphaFoldDB" id="M4BEP2"/>